<gene>
    <name evidence="2" type="ORF">FEF27_07855</name>
</gene>
<sequence>MNGPTHHQVRDNLLWLAADFRAIIESANAHELDFPSAGTRWTNRQLLFHLVLGQNVALSGIPLCGLFSRLPPSVARNWSRLLDACAGPYNWVNWVGSAAAGRVLKPQAMVRMMDRTTGTIVGWYDRTDGEALRRGMTIPASWDPYFTSWMDRRDIFEWAPKHYRHHRAQLTLTTLPS</sequence>
<dbReference type="OrthoDB" id="4196751at2"/>
<dbReference type="Proteomes" id="UP000306544">
    <property type="component" value="Unassembled WGS sequence"/>
</dbReference>
<name>A0A5R9AAA9_9MICC</name>
<accession>A0A5R9AAA9</accession>
<feature type="domain" description="DinB-like" evidence="1">
    <location>
        <begin position="16"/>
        <end position="170"/>
    </location>
</feature>
<dbReference type="InterPro" id="IPR034660">
    <property type="entry name" value="DinB/YfiT-like"/>
</dbReference>
<evidence type="ECO:0000259" key="1">
    <source>
        <dbReference type="Pfam" id="PF12867"/>
    </source>
</evidence>
<dbReference type="AlphaFoldDB" id="A0A5R9AAA9"/>
<comment type="caution">
    <text evidence="2">The sequence shown here is derived from an EMBL/GenBank/DDBJ whole genome shotgun (WGS) entry which is preliminary data.</text>
</comment>
<keyword evidence="3" id="KW-1185">Reference proteome</keyword>
<organism evidence="2 3">
    <name type="scientific">Nesterenkonia sphaerica</name>
    <dbReference type="NCBI Taxonomy" id="1804988"/>
    <lineage>
        <taxon>Bacteria</taxon>
        <taxon>Bacillati</taxon>
        <taxon>Actinomycetota</taxon>
        <taxon>Actinomycetes</taxon>
        <taxon>Micrococcales</taxon>
        <taxon>Micrococcaceae</taxon>
        <taxon>Nesterenkonia</taxon>
    </lineage>
</organism>
<dbReference type="SUPFAM" id="SSF109854">
    <property type="entry name" value="DinB/YfiT-like putative metalloenzymes"/>
    <property type="match status" value="1"/>
</dbReference>
<evidence type="ECO:0000313" key="2">
    <source>
        <dbReference type="EMBL" id="TLP75558.1"/>
    </source>
</evidence>
<dbReference type="Pfam" id="PF12867">
    <property type="entry name" value="DinB_2"/>
    <property type="match status" value="1"/>
</dbReference>
<dbReference type="RefSeq" id="WP_138170301.1">
    <property type="nucleotide sequence ID" value="NZ_VAWA01000008.1"/>
</dbReference>
<evidence type="ECO:0000313" key="3">
    <source>
        <dbReference type="Proteomes" id="UP000306544"/>
    </source>
</evidence>
<reference evidence="2 3" key="1">
    <citation type="submission" date="2019-05" db="EMBL/GenBank/DDBJ databases">
        <title>Nesterenkonia sp. GY239, isolated from the Southern Atlantic Ocean.</title>
        <authorList>
            <person name="Zhang G."/>
        </authorList>
    </citation>
    <scope>NUCLEOTIDE SEQUENCE [LARGE SCALE GENOMIC DNA]</scope>
    <source>
        <strain evidence="2 3">GY239</strain>
    </source>
</reference>
<dbReference type="EMBL" id="VAWA01000008">
    <property type="protein sequence ID" value="TLP75558.1"/>
    <property type="molecule type" value="Genomic_DNA"/>
</dbReference>
<dbReference type="InterPro" id="IPR024775">
    <property type="entry name" value="DinB-like"/>
</dbReference>
<proteinExistence type="predicted"/>
<protein>
    <submittedName>
        <fullName evidence="2">DinB family protein</fullName>
    </submittedName>
</protein>
<dbReference type="Gene3D" id="1.20.120.450">
    <property type="entry name" value="dinb family like domain"/>
    <property type="match status" value="1"/>
</dbReference>